<evidence type="ECO:0000313" key="11">
    <source>
        <dbReference type="EMBL" id="EME55283.1"/>
    </source>
</evidence>
<feature type="binding site" evidence="9">
    <location>
        <position position="135"/>
    </location>
    <ligand>
        <name>substrate</name>
    </ligand>
</feature>
<dbReference type="GO" id="GO:0030170">
    <property type="term" value="F:pyridoxal phosphate binding"/>
    <property type="evidence" value="ECO:0007669"/>
    <property type="project" value="UniProtKB-UniRule"/>
</dbReference>
<keyword evidence="6" id="KW-0045">Antibiotic biosynthesis</keyword>
<dbReference type="PATRIC" id="fig|1284240.4.peg.5551"/>
<keyword evidence="4 9" id="KW-0808">Transferase</keyword>
<dbReference type="Gene3D" id="3.40.640.10">
    <property type="entry name" value="Type I PLP-dependent aspartate aminotransferase-like (Major domain)"/>
    <property type="match status" value="1"/>
</dbReference>
<evidence type="ECO:0000313" key="12">
    <source>
        <dbReference type="Proteomes" id="UP000054226"/>
    </source>
</evidence>
<proteinExistence type="inferred from homology"/>
<dbReference type="InterPro" id="IPR050087">
    <property type="entry name" value="AON_synthase_class-II"/>
</dbReference>
<comment type="caution">
    <text evidence="11">The sequence shown here is derived from an EMBL/GenBank/DDBJ whole genome shotgun (WGS) entry which is preliminary data.</text>
</comment>
<comment type="catalytic activity">
    <reaction evidence="9">
        <text>glycine + acetyl-CoA = (2S)-2-amino-3-oxobutanoate + CoA</text>
        <dbReference type="Rhea" id="RHEA:20736"/>
        <dbReference type="ChEBI" id="CHEBI:57287"/>
        <dbReference type="ChEBI" id="CHEBI:57288"/>
        <dbReference type="ChEBI" id="CHEBI:57305"/>
        <dbReference type="ChEBI" id="CHEBI:78948"/>
        <dbReference type="EC" id="2.3.1.29"/>
    </reaction>
</comment>
<dbReference type="NCBIfam" id="TIGR01822">
    <property type="entry name" value="2am3keto_CoA"/>
    <property type="match status" value="1"/>
</dbReference>
<dbReference type="HAMAP" id="MF_00985">
    <property type="entry name" value="2am3keto_CoA_ligase"/>
    <property type="match status" value="1"/>
</dbReference>
<dbReference type="SUPFAM" id="SSF53383">
    <property type="entry name" value="PLP-dependent transferases"/>
    <property type="match status" value="1"/>
</dbReference>
<keyword evidence="5 9" id="KW-0663">Pyridoxal phosphate</keyword>
<dbReference type="RefSeq" id="WP_007033281.1">
    <property type="nucleotide sequence ID" value="NZ_AOHO01000068.1"/>
</dbReference>
<dbReference type="GO" id="GO:0019518">
    <property type="term" value="P:L-threonine catabolic process to glycine"/>
    <property type="evidence" value="ECO:0007669"/>
    <property type="project" value="UniProtKB-UniRule"/>
</dbReference>
<dbReference type="Pfam" id="PF00155">
    <property type="entry name" value="Aminotran_1_2"/>
    <property type="match status" value="1"/>
</dbReference>
<evidence type="ECO:0000256" key="8">
    <source>
        <dbReference type="ARBA" id="ARBA00047715"/>
    </source>
</evidence>
<evidence type="ECO:0000259" key="10">
    <source>
        <dbReference type="Pfam" id="PF00155"/>
    </source>
</evidence>
<dbReference type="NCBIfam" id="NF005394">
    <property type="entry name" value="PRK06939.1"/>
    <property type="match status" value="1"/>
</dbReference>
<evidence type="ECO:0000256" key="1">
    <source>
        <dbReference type="ARBA" id="ARBA00004746"/>
    </source>
</evidence>
<evidence type="ECO:0000256" key="9">
    <source>
        <dbReference type="HAMAP-Rule" id="MF_00985"/>
    </source>
</evidence>
<name>M2Z333_9PSEU</name>
<dbReference type="Proteomes" id="UP000054226">
    <property type="component" value="Unassembled WGS sequence"/>
</dbReference>
<dbReference type="AlphaFoldDB" id="M2Z333"/>
<reference evidence="11 12" key="1">
    <citation type="journal article" date="2013" name="Genome Announc.">
        <title>Draft Genome Sequence of Amycolatopsis decaplanina Strain DSM 44594T.</title>
        <authorList>
            <person name="Kaur N."/>
            <person name="Kumar S."/>
            <person name="Bala M."/>
            <person name="Raghava G.P."/>
            <person name="Mayilraj S."/>
        </authorList>
    </citation>
    <scope>NUCLEOTIDE SEQUENCE [LARGE SCALE GENOMIC DNA]</scope>
    <source>
        <strain evidence="11 12">DSM 44594</strain>
    </source>
</reference>
<comment type="subunit">
    <text evidence="3 9">Homodimer.</text>
</comment>
<dbReference type="GO" id="GO:0005829">
    <property type="term" value="C:cytosol"/>
    <property type="evidence" value="ECO:0007669"/>
    <property type="project" value="TreeGrafter"/>
</dbReference>
<protein>
    <recommendedName>
        <fullName evidence="9">2-amino-3-ketobutyrate coenzyme A ligase</fullName>
        <shortName evidence="9">AKB ligase</shortName>
        <ecNumber evidence="9">2.3.1.29</ecNumber>
    </recommendedName>
    <alternativeName>
        <fullName evidence="9">Glycine acetyltransferase</fullName>
    </alternativeName>
</protein>
<organism evidence="11 12">
    <name type="scientific">Amycolatopsis decaplanina DSM 44594</name>
    <dbReference type="NCBI Taxonomy" id="1284240"/>
    <lineage>
        <taxon>Bacteria</taxon>
        <taxon>Bacillati</taxon>
        <taxon>Actinomycetota</taxon>
        <taxon>Actinomycetes</taxon>
        <taxon>Pseudonocardiales</taxon>
        <taxon>Pseudonocardiaceae</taxon>
        <taxon>Amycolatopsis</taxon>
    </lineage>
</organism>
<feature type="binding site" description="in other chain" evidence="9">
    <location>
        <begin position="238"/>
        <end position="241"/>
    </location>
    <ligand>
        <name>pyridoxal 5'-phosphate</name>
        <dbReference type="ChEBI" id="CHEBI:597326"/>
        <note>ligand shared between dimeric partners</note>
    </ligand>
</feature>
<comment type="cofactor">
    <cofactor evidence="9">
        <name>pyridoxal 5'-phosphate</name>
        <dbReference type="ChEBI" id="CHEBI:597326"/>
    </cofactor>
    <text evidence="9">Binds 1 pyridoxal phosphate per subunit.</text>
</comment>
<sequence>MYGAMRDDLKAGLAEIREAGLYKGERVIQGPQRASVSVGDGDVLNFCANNYLGLADHPKLIKAAQEALDRWGFGMASVRFICGTQQPHKELEAKLSEFLGTEDTILYSSCFDANAGLFETLLTDQDVIISDELNHASIIDGVRLCKAKRMRYRNRDVADLEARLKEASGARYRMIATDGVFSMDGYLAPLDEICALAERYDALVMVDDSHAVGFTGPTGRGTPELFGVQDKVDVLTGTLGKALGGASGGYTSGRAEIVEMLRQRSRPYLFSNSLAPSITAAALATLELLDSSSELLGKLRANTELFRRRMTEAGFDLLPGEHPIIPVMIGDAAKAGKMADLLLDQGIYVIGFSYPVVPHGKARIRTQMSAAHSTDDVDRAVDAFVAARSMMDE</sequence>
<feature type="domain" description="Aminotransferase class I/classII large" evidence="10">
    <location>
        <begin position="42"/>
        <end position="384"/>
    </location>
</feature>
<dbReference type="PANTHER" id="PTHR13693:SF102">
    <property type="entry name" value="2-AMINO-3-KETOBUTYRATE COENZYME A LIGASE, MITOCHONDRIAL"/>
    <property type="match status" value="1"/>
</dbReference>
<dbReference type="UniPathway" id="UPA00046">
    <property type="reaction ID" value="UER00506"/>
</dbReference>
<evidence type="ECO:0000256" key="6">
    <source>
        <dbReference type="ARBA" id="ARBA00023194"/>
    </source>
</evidence>
<dbReference type="InterPro" id="IPR015424">
    <property type="entry name" value="PyrdxlP-dep_Trfase"/>
</dbReference>
<comment type="pathway">
    <text evidence="1">Cofactor biosynthesis; biotin biosynthesis.</text>
</comment>
<feature type="binding site" evidence="9">
    <location>
        <begin position="271"/>
        <end position="272"/>
    </location>
    <ligand>
        <name>pyridoxal 5'-phosphate</name>
        <dbReference type="ChEBI" id="CHEBI:597326"/>
        <note>ligand shared between dimeric partners</note>
    </ligand>
</feature>
<dbReference type="InterPro" id="IPR015421">
    <property type="entry name" value="PyrdxlP-dep_Trfase_major"/>
</dbReference>
<feature type="modified residue" description="N6-(pyridoxal phosphate)lysine" evidence="9">
    <location>
        <position position="241"/>
    </location>
</feature>
<dbReference type="InterPro" id="IPR015422">
    <property type="entry name" value="PyrdxlP-dep_Trfase_small"/>
</dbReference>
<evidence type="ECO:0000256" key="4">
    <source>
        <dbReference type="ARBA" id="ARBA00022679"/>
    </source>
</evidence>
<feature type="binding site" description="in other chain" evidence="9">
    <location>
        <begin position="207"/>
        <end position="210"/>
    </location>
    <ligand>
        <name>pyridoxal 5'-phosphate</name>
        <dbReference type="ChEBI" id="CHEBI:597326"/>
        <note>ligand shared between dimeric partners</note>
    </ligand>
</feature>
<evidence type="ECO:0000256" key="7">
    <source>
        <dbReference type="ARBA" id="ARBA00023315"/>
    </source>
</evidence>
<evidence type="ECO:0000256" key="5">
    <source>
        <dbReference type="ARBA" id="ARBA00022898"/>
    </source>
</evidence>
<gene>
    <name evidence="9" type="primary">kbl</name>
    <name evidence="11" type="ORF">H074_27282</name>
</gene>
<dbReference type="EMBL" id="AOHO01000068">
    <property type="protein sequence ID" value="EME55283.1"/>
    <property type="molecule type" value="Genomic_DNA"/>
</dbReference>
<dbReference type="CDD" id="cd06454">
    <property type="entry name" value="KBL_like"/>
    <property type="match status" value="1"/>
</dbReference>
<keyword evidence="12" id="KW-1185">Reference proteome</keyword>
<dbReference type="GO" id="GO:0008710">
    <property type="term" value="F:8-amino-7-oxononanoate synthase activity"/>
    <property type="evidence" value="ECO:0007669"/>
    <property type="project" value="UniProtKB-EC"/>
</dbReference>
<comment type="similarity">
    <text evidence="2">Belongs to the class-II pyridoxal-phosphate-dependent aminotransferase family. BioF subfamily.</text>
</comment>
<comment type="pathway">
    <text evidence="9">Amino-acid degradation; L-threonine degradation via oxydo-reductase pathway; glycine from L-threonine: step 2/2.</text>
</comment>
<dbReference type="GO" id="GO:0008890">
    <property type="term" value="F:glycine C-acetyltransferase activity"/>
    <property type="evidence" value="ECO:0007669"/>
    <property type="project" value="UniProtKB-UniRule"/>
</dbReference>
<dbReference type="InterPro" id="IPR001917">
    <property type="entry name" value="Aminotrans_II_pyridoxalP_BS"/>
</dbReference>
<dbReference type="FunFam" id="3.90.1150.10:FF:000004">
    <property type="entry name" value="2-amino-3-ketobutyrate coenzyme A ligase"/>
    <property type="match status" value="1"/>
</dbReference>
<accession>M2Z333</accession>
<dbReference type="Gene3D" id="3.90.1150.10">
    <property type="entry name" value="Aspartate Aminotransferase, domain 1"/>
    <property type="match status" value="1"/>
</dbReference>
<dbReference type="OrthoDB" id="9807157at2"/>
<feature type="binding site" description="in other chain" evidence="9">
    <location>
        <begin position="110"/>
        <end position="111"/>
    </location>
    <ligand>
        <name>pyridoxal 5'-phosphate</name>
        <dbReference type="ChEBI" id="CHEBI:597326"/>
        <note>ligand shared between dimeric partners</note>
    </ligand>
</feature>
<comment type="catalytic activity">
    <reaction evidence="8">
        <text>6-carboxyhexanoyl-[ACP] + L-alanine + H(+) = (8S)-8-amino-7-oxononanoate + holo-[ACP] + CO2</text>
        <dbReference type="Rhea" id="RHEA:42288"/>
        <dbReference type="Rhea" id="RHEA-COMP:9685"/>
        <dbReference type="Rhea" id="RHEA-COMP:9955"/>
        <dbReference type="ChEBI" id="CHEBI:15378"/>
        <dbReference type="ChEBI" id="CHEBI:16526"/>
        <dbReference type="ChEBI" id="CHEBI:57972"/>
        <dbReference type="ChEBI" id="CHEBI:64479"/>
        <dbReference type="ChEBI" id="CHEBI:78846"/>
        <dbReference type="ChEBI" id="CHEBI:149468"/>
        <dbReference type="EC" id="2.3.1.47"/>
    </reaction>
</comment>
<feature type="binding site" evidence="9">
    <location>
        <position position="365"/>
    </location>
    <ligand>
        <name>substrate</name>
    </ligand>
</feature>
<dbReference type="GO" id="GO:0017000">
    <property type="term" value="P:antibiotic biosynthetic process"/>
    <property type="evidence" value="ECO:0007669"/>
    <property type="project" value="UniProtKB-KW"/>
</dbReference>
<keyword evidence="7 9" id="KW-0012">Acyltransferase</keyword>
<dbReference type="GO" id="GO:0016874">
    <property type="term" value="F:ligase activity"/>
    <property type="evidence" value="ECO:0007669"/>
    <property type="project" value="UniProtKB-KW"/>
</dbReference>
<keyword evidence="11" id="KW-0436">Ligase</keyword>
<evidence type="ECO:0000256" key="2">
    <source>
        <dbReference type="ARBA" id="ARBA00010008"/>
    </source>
</evidence>
<dbReference type="PROSITE" id="PS00599">
    <property type="entry name" value="AA_TRANSFER_CLASS_2"/>
    <property type="match status" value="1"/>
</dbReference>
<comment type="function">
    <text evidence="9">Catalyzes the cleavage of 2-amino-3-ketobutyrate to glycine and acetyl-CoA.</text>
</comment>
<dbReference type="EC" id="2.3.1.29" evidence="9"/>
<dbReference type="InterPro" id="IPR004839">
    <property type="entry name" value="Aminotransferase_I/II_large"/>
</dbReference>
<feature type="binding site" description="in other chain" evidence="9">
    <location>
        <position position="182"/>
    </location>
    <ligand>
        <name>pyridoxal 5'-phosphate</name>
        <dbReference type="ChEBI" id="CHEBI:597326"/>
        <note>ligand shared between dimeric partners</note>
    </ligand>
</feature>
<evidence type="ECO:0000256" key="3">
    <source>
        <dbReference type="ARBA" id="ARBA00011738"/>
    </source>
</evidence>
<dbReference type="InterPro" id="IPR011282">
    <property type="entry name" value="2am3keto_CoA_ligase"/>
</dbReference>
<dbReference type="PANTHER" id="PTHR13693">
    <property type="entry name" value="CLASS II AMINOTRANSFERASE/8-AMINO-7-OXONONANOATE SYNTHASE"/>
    <property type="match status" value="1"/>
</dbReference>
<dbReference type="FunFam" id="3.40.640.10:FF:000006">
    <property type="entry name" value="5-aminolevulinate synthase, mitochondrial"/>
    <property type="match status" value="1"/>
</dbReference>